<dbReference type="AlphaFoldDB" id="A0A6C0JIG3"/>
<evidence type="ECO:0000256" key="1">
    <source>
        <dbReference type="SAM" id="Phobius"/>
    </source>
</evidence>
<feature type="transmembrane region" description="Helical" evidence="1">
    <location>
        <begin position="20"/>
        <end position="40"/>
    </location>
</feature>
<keyword evidence="1" id="KW-0812">Transmembrane</keyword>
<dbReference type="EMBL" id="MN740401">
    <property type="protein sequence ID" value="QHU04576.1"/>
    <property type="molecule type" value="Genomic_DNA"/>
</dbReference>
<feature type="transmembrane region" description="Helical" evidence="1">
    <location>
        <begin position="52"/>
        <end position="73"/>
    </location>
</feature>
<keyword evidence="1" id="KW-1133">Transmembrane helix</keyword>
<sequence length="79" mass="8649">MPGETEVTKGISNEVVVDYFYIMFWIVGVTTALVLLLEIYGMSIAPKRGFAVFLASAPTLFLTLANAAFLYILSARALK</sequence>
<protein>
    <submittedName>
        <fullName evidence="2">Uncharacterized protein</fullName>
    </submittedName>
</protein>
<name>A0A6C0JIG3_9ZZZZ</name>
<keyword evidence="1" id="KW-0472">Membrane</keyword>
<evidence type="ECO:0000313" key="2">
    <source>
        <dbReference type="EMBL" id="QHU04576.1"/>
    </source>
</evidence>
<reference evidence="2" key="1">
    <citation type="journal article" date="2020" name="Nature">
        <title>Giant virus diversity and host interactions through global metagenomics.</title>
        <authorList>
            <person name="Schulz F."/>
            <person name="Roux S."/>
            <person name="Paez-Espino D."/>
            <person name="Jungbluth S."/>
            <person name="Walsh D.A."/>
            <person name="Denef V.J."/>
            <person name="McMahon K.D."/>
            <person name="Konstantinidis K.T."/>
            <person name="Eloe-Fadrosh E.A."/>
            <person name="Kyrpides N.C."/>
            <person name="Woyke T."/>
        </authorList>
    </citation>
    <scope>NUCLEOTIDE SEQUENCE</scope>
    <source>
        <strain evidence="2">GVMAG-M-3300027708-51</strain>
    </source>
</reference>
<accession>A0A6C0JIG3</accession>
<organism evidence="2">
    <name type="scientific">viral metagenome</name>
    <dbReference type="NCBI Taxonomy" id="1070528"/>
    <lineage>
        <taxon>unclassified sequences</taxon>
        <taxon>metagenomes</taxon>
        <taxon>organismal metagenomes</taxon>
    </lineage>
</organism>
<proteinExistence type="predicted"/>